<evidence type="ECO:0000313" key="2">
    <source>
        <dbReference type="Proteomes" id="UP000000599"/>
    </source>
</evidence>
<sequence>MSLSTSTVNIPTPQHPVPFKRHLMQQVNLERKGDMITAVRANRSSIPLRCVIDLRGLSKNAGNIHRWIVAYTRELFWFLTFIMS</sequence>
<reference evidence="1 2" key="1">
    <citation type="journal article" date="2004" name="Nature">
        <title>Genome evolution in yeasts.</title>
        <authorList>
            <consortium name="Genolevures"/>
            <person name="Dujon B."/>
            <person name="Sherman D."/>
            <person name="Fischer G."/>
            <person name="Durrens P."/>
            <person name="Casaregola S."/>
            <person name="Lafontaine I."/>
            <person name="de Montigny J."/>
            <person name="Marck C."/>
            <person name="Neuveglise C."/>
            <person name="Talla E."/>
            <person name="Goffard N."/>
            <person name="Frangeul L."/>
            <person name="Aigle M."/>
            <person name="Anthouard V."/>
            <person name="Babour A."/>
            <person name="Barbe V."/>
            <person name="Barnay S."/>
            <person name="Blanchin S."/>
            <person name="Beckerich J.M."/>
            <person name="Beyne E."/>
            <person name="Bleykasten C."/>
            <person name="Boisrame A."/>
            <person name="Boyer J."/>
            <person name="Cattolico L."/>
            <person name="Confanioleri F."/>
            <person name="de Daruvar A."/>
            <person name="Despons L."/>
            <person name="Fabre E."/>
            <person name="Fairhead C."/>
            <person name="Ferry-Dumazet H."/>
            <person name="Groppi A."/>
            <person name="Hantraye F."/>
            <person name="Hennequin C."/>
            <person name="Jauniaux N."/>
            <person name="Joyet P."/>
            <person name="Kachouri R."/>
            <person name="Kerrest A."/>
            <person name="Koszul R."/>
            <person name="Lemaire M."/>
            <person name="Lesur I."/>
            <person name="Ma L."/>
            <person name="Muller H."/>
            <person name="Nicaud J.M."/>
            <person name="Nikolski M."/>
            <person name="Oztas S."/>
            <person name="Ozier-Kalogeropoulos O."/>
            <person name="Pellenz S."/>
            <person name="Potier S."/>
            <person name="Richard G.F."/>
            <person name="Straub M.L."/>
            <person name="Suleau A."/>
            <person name="Swennene D."/>
            <person name="Tekaia F."/>
            <person name="Wesolowski-Louvel M."/>
            <person name="Westhof E."/>
            <person name="Wirth B."/>
            <person name="Zeniou-Meyer M."/>
            <person name="Zivanovic I."/>
            <person name="Bolotin-Fukuhara M."/>
            <person name="Thierry A."/>
            <person name="Bouchier C."/>
            <person name="Caudron B."/>
            <person name="Scarpelli C."/>
            <person name="Gaillardin C."/>
            <person name="Weissenbach J."/>
            <person name="Wincker P."/>
            <person name="Souciet J.L."/>
        </authorList>
    </citation>
    <scope>NUCLEOTIDE SEQUENCE [LARGE SCALE GENOMIC DNA]</scope>
    <source>
        <strain evidence="2">ATCC 36239 / CBS 767 / BCRC 21394 / JCM 1990 / NBRC 0083 / IGC 2968</strain>
    </source>
</reference>
<dbReference type="GeneID" id="2903114"/>
<dbReference type="InParanoid" id="Q6BL23"/>
<gene>
    <name evidence="1" type="ordered locus">DEHA2F16962g</name>
</gene>
<dbReference type="AlphaFoldDB" id="Q6BL23"/>
<accession>Q6BL23</accession>
<dbReference type="RefSeq" id="XP_461098.1">
    <property type="nucleotide sequence ID" value="XM_461098.1"/>
</dbReference>
<protein>
    <submittedName>
        <fullName evidence="1">DEHA2F16962p</fullName>
    </submittedName>
</protein>
<dbReference type="HOGENOM" id="CLU_2527420_0_0_1"/>
<dbReference type="Proteomes" id="UP000000599">
    <property type="component" value="Chromosome F"/>
</dbReference>
<proteinExistence type="predicted"/>
<dbReference type="EMBL" id="CR382138">
    <property type="protein sequence ID" value="CAG89480.1"/>
    <property type="molecule type" value="Genomic_DNA"/>
</dbReference>
<name>Q6BL23_DEBHA</name>
<dbReference type="VEuPathDB" id="FungiDB:DEHA2F16962g"/>
<organism evidence="1 2">
    <name type="scientific">Debaryomyces hansenii (strain ATCC 36239 / CBS 767 / BCRC 21394 / JCM 1990 / NBRC 0083 / IGC 2968)</name>
    <name type="common">Yeast</name>
    <name type="synonym">Torulaspora hansenii</name>
    <dbReference type="NCBI Taxonomy" id="284592"/>
    <lineage>
        <taxon>Eukaryota</taxon>
        <taxon>Fungi</taxon>
        <taxon>Dikarya</taxon>
        <taxon>Ascomycota</taxon>
        <taxon>Saccharomycotina</taxon>
        <taxon>Pichiomycetes</taxon>
        <taxon>Debaryomycetaceae</taxon>
        <taxon>Debaryomyces</taxon>
    </lineage>
</organism>
<evidence type="ECO:0000313" key="1">
    <source>
        <dbReference type="EMBL" id="CAG89480.1"/>
    </source>
</evidence>
<dbReference type="KEGG" id="dha:DEHA2F16962g"/>
<keyword evidence="2" id="KW-1185">Reference proteome</keyword>